<reference evidence="1" key="1">
    <citation type="journal article" date="2019" name="Sci. Rep.">
        <title>Draft genome of Tanacetum cinerariifolium, the natural source of mosquito coil.</title>
        <authorList>
            <person name="Yamashiro T."/>
            <person name="Shiraishi A."/>
            <person name="Satake H."/>
            <person name="Nakayama K."/>
        </authorList>
    </citation>
    <scope>NUCLEOTIDE SEQUENCE</scope>
</reference>
<feature type="non-terminal residue" evidence="1">
    <location>
        <position position="49"/>
    </location>
</feature>
<sequence>MGTIPMCVYAQESWGEGMGVLAGKLGKVLFRSTGEAVERGGILAGKLGT</sequence>
<dbReference type="EMBL" id="BKCJ011090748">
    <property type="protein sequence ID" value="GFC83690.1"/>
    <property type="molecule type" value="Genomic_DNA"/>
</dbReference>
<comment type="caution">
    <text evidence="1">The sequence shown here is derived from an EMBL/GenBank/DDBJ whole genome shotgun (WGS) entry which is preliminary data.</text>
</comment>
<protein>
    <submittedName>
        <fullName evidence="1">Uncharacterized protein</fullName>
    </submittedName>
</protein>
<name>A0A699RB59_TANCI</name>
<accession>A0A699RB59</accession>
<proteinExistence type="predicted"/>
<gene>
    <name evidence="1" type="ORF">Tci_855660</name>
</gene>
<organism evidence="1">
    <name type="scientific">Tanacetum cinerariifolium</name>
    <name type="common">Dalmatian daisy</name>
    <name type="synonym">Chrysanthemum cinerariifolium</name>
    <dbReference type="NCBI Taxonomy" id="118510"/>
    <lineage>
        <taxon>Eukaryota</taxon>
        <taxon>Viridiplantae</taxon>
        <taxon>Streptophyta</taxon>
        <taxon>Embryophyta</taxon>
        <taxon>Tracheophyta</taxon>
        <taxon>Spermatophyta</taxon>
        <taxon>Magnoliopsida</taxon>
        <taxon>eudicotyledons</taxon>
        <taxon>Gunneridae</taxon>
        <taxon>Pentapetalae</taxon>
        <taxon>asterids</taxon>
        <taxon>campanulids</taxon>
        <taxon>Asterales</taxon>
        <taxon>Asteraceae</taxon>
        <taxon>Asteroideae</taxon>
        <taxon>Anthemideae</taxon>
        <taxon>Anthemidinae</taxon>
        <taxon>Tanacetum</taxon>
    </lineage>
</organism>
<dbReference type="AlphaFoldDB" id="A0A699RB59"/>
<evidence type="ECO:0000313" key="1">
    <source>
        <dbReference type="EMBL" id="GFC83690.1"/>
    </source>
</evidence>